<gene>
    <name evidence="1" type="ORF">METZ01_LOCUS472920</name>
</gene>
<sequence>VLHIKELFIRTDASNSIGIGHLMRCLVLARAFKKQGGKVTFISACKNNMLRKRITDEGFKLVDIENSYPKMFDLETTLLTINNSHSSNKWIVIDGYHFDTYYQQSIKNNDNRLLVIDDTAHLNRYVADI</sequence>
<dbReference type="Gene3D" id="3.40.50.11190">
    <property type="match status" value="1"/>
</dbReference>
<feature type="non-terminal residue" evidence="1">
    <location>
        <position position="1"/>
    </location>
</feature>
<proteinExistence type="predicted"/>
<feature type="non-terminal residue" evidence="1">
    <location>
        <position position="129"/>
    </location>
</feature>
<protein>
    <recommendedName>
        <fullName evidence="2">UDP-2,4-diacetamido-2,4, 6-trideoxy-beta-L-altropyranose hydrolase</fullName>
    </recommendedName>
</protein>
<dbReference type="AlphaFoldDB" id="A0A383BIQ0"/>
<reference evidence="1" key="1">
    <citation type="submission" date="2018-05" db="EMBL/GenBank/DDBJ databases">
        <authorList>
            <person name="Lanie J.A."/>
            <person name="Ng W.-L."/>
            <person name="Kazmierczak K.M."/>
            <person name="Andrzejewski T.M."/>
            <person name="Davidsen T.M."/>
            <person name="Wayne K.J."/>
            <person name="Tettelin H."/>
            <person name="Glass J.I."/>
            <person name="Rusch D."/>
            <person name="Podicherti R."/>
            <person name="Tsui H.-C.T."/>
            <person name="Winkler M.E."/>
        </authorList>
    </citation>
    <scope>NUCLEOTIDE SEQUENCE</scope>
</reference>
<accession>A0A383BIQ0</accession>
<evidence type="ECO:0008006" key="2">
    <source>
        <dbReference type="Google" id="ProtNLM"/>
    </source>
</evidence>
<evidence type="ECO:0000313" key="1">
    <source>
        <dbReference type="EMBL" id="SVE20066.1"/>
    </source>
</evidence>
<name>A0A383BIQ0_9ZZZZ</name>
<dbReference type="EMBL" id="UINC01200942">
    <property type="protein sequence ID" value="SVE20066.1"/>
    <property type="molecule type" value="Genomic_DNA"/>
</dbReference>
<organism evidence="1">
    <name type="scientific">marine metagenome</name>
    <dbReference type="NCBI Taxonomy" id="408172"/>
    <lineage>
        <taxon>unclassified sequences</taxon>
        <taxon>metagenomes</taxon>
        <taxon>ecological metagenomes</taxon>
    </lineage>
</organism>